<reference evidence="1" key="1">
    <citation type="journal article" date="2023" name="GigaByte">
        <title>Genome assembly of the bearded iris, Iris pallida Lam.</title>
        <authorList>
            <person name="Bruccoleri R.E."/>
            <person name="Oakeley E.J."/>
            <person name="Faust A.M.E."/>
            <person name="Altorfer M."/>
            <person name="Dessus-Babus S."/>
            <person name="Burckhardt D."/>
            <person name="Oertli M."/>
            <person name="Naumann U."/>
            <person name="Petersen F."/>
            <person name="Wong J."/>
        </authorList>
    </citation>
    <scope>NUCLEOTIDE SEQUENCE</scope>
    <source>
        <strain evidence="1">GSM-AAB239-AS_SAM_17_03QT</strain>
    </source>
</reference>
<keyword evidence="2" id="KW-1185">Reference proteome</keyword>
<reference evidence="1" key="2">
    <citation type="submission" date="2023-04" db="EMBL/GenBank/DDBJ databases">
        <authorList>
            <person name="Bruccoleri R.E."/>
            <person name="Oakeley E.J."/>
            <person name="Faust A.-M."/>
            <person name="Dessus-Babus S."/>
            <person name="Altorfer M."/>
            <person name="Burckhardt D."/>
            <person name="Oertli M."/>
            <person name="Naumann U."/>
            <person name="Petersen F."/>
            <person name="Wong J."/>
        </authorList>
    </citation>
    <scope>NUCLEOTIDE SEQUENCE</scope>
    <source>
        <strain evidence="1">GSM-AAB239-AS_SAM_17_03QT</strain>
        <tissue evidence="1">Leaf</tissue>
    </source>
</reference>
<evidence type="ECO:0000313" key="1">
    <source>
        <dbReference type="EMBL" id="KAJ6805726.1"/>
    </source>
</evidence>
<dbReference type="AlphaFoldDB" id="A0AAX6ENT4"/>
<evidence type="ECO:0000313" key="2">
    <source>
        <dbReference type="Proteomes" id="UP001140949"/>
    </source>
</evidence>
<accession>A0AAX6ENT4</accession>
<dbReference type="EMBL" id="JANAVB010035220">
    <property type="protein sequence ID" value="KAJ6805726.1"/>
    <property type="molecule type" value="Genomic_DNA"/>
</dbReference>
<gene>
    <name evidence="1" type="ORF">M6B38_178535</name>
</gene>
<name>A0AAX6ENT4_IRIPA</name>
<proteinExistence type="predicted"/>
<dbReference type="Proteomes" id="UP001140949">
    <property type="component" value="Unassembled WGS sequence"/>
</dbReference>
<sequence>MGAQRWLTARRLCKRWTRGHWPFIGIVAGRPGSVVTGSTVARRTGRAVTGTEEELVRGRHGYRARLSAERSKVYGGEGMLTALRGRRRSGGRVSTVRGRVFSAGGALAGGRGCGGR</sequence>
<organism evidence="1 2">
    <name type="scientific">Iris pallida</name>
    <name type="common">Sweet iris</name>
    <dbReference type="NCBI Taxonomy" id="29817"/>
    <lineage>
        <taxon>Eukaryota</taxon>
        <taxon>Viridiplantae</taxon>
        <taxon>Streptophyta</taxon>
        <taxon>Embryophyta</taxon>
        <taxon>Tracheophyta</taxon>
        <taxon>Spermatophyta</taxon>
        <taxon>Magnoliopsida</taxon>
        <taxon>Liliopsida</taxon>
        <taxon>Asparagales</taxon>
        <taxon>Iridaceae</taxon>
        <taxon>Iridoideae</taxon>
        <taxon>Irideae</taxon>
        <taxon>Iris</taxon>
    </lineage>
</organism>
<protein>
    <submittedName>
        <fullName evidence="1">Uncharacterized protein</fullName>
    </submittedName>
</protein>
<comment type="caution">
    <text evidence="1">The sequence shown here is derived from an EMBL/GenBank/DDBJ whole genome shotgun (WGS) entry which is preliminary data.</text>
</comment>